<gene>
    <name evidence="10" type="ORF">DPV69_20440</name>
</gene>
<keyword evidence="5 7" id="KW-0472">Membrane</keyword>
<dbReference type="InterPro" id="IPR011662">
    <property type="entry name" value="Secretin/TonB_short_N"/>
</dbReference>
<evidence type="ECO:0000256" key="2">
    <source>
        <dbReference type="ARBA" id="ARBA00022448"/>
    </source>
</evidence>
<accession>A0A443YIT7</accession>
<protein>
    <submittedName>
        <fullName evidence="10">SusC/RagA family TonB-linked outer membrane protein</fullName>
    </submittedName>
</protein>
<dbReference type="InterPro" id="IPR012910">
    <property type="entry name" value="Plug_dom"/>
</dbReference>
<dbReference type="Pfam" id="PF07715">
    <property type="entry name" value="Plug"/>
    <property type="match status" value="1"/>
</dbReference>
<evidence type="ECO:0000256" key="3">
    <source>
        <dbReference type="ARBA" id="ARBA00022452"/>
    </source>
</evidence>
<keyword evidence="3 7" id="KW-1134">Transmembrane beta strand</keyword>
<feature type="transmembrane region" description="Helical" evidence="8">
    <location>
        <begin position="31"/>
        <end position="49"/>
    </location>
</feature>
<dbReference type="Pfam" id="PF13715">
    <property type="entry name" value="CarbopepD_reg_2"/>
    <property type="match status" value="1"/>
</dbReference>
<dbReference type="SMART" id="SM00965">
    <property type="entry name" value="STN"/>
    <property type="match status" value="1"/>
</dbReference>
<dbReference type="InterPro" id="IPR037066">
    <property type="entry name" value="Plug_dom_sf"/>
</dbReference>
<feature type="domain" description="Secretin/TonB short N-terminal" evidence="9">
    <location>
        <begin position="78"/>
        <end position="129"/>
    </location>
</feature>
<dbReference type="Proteomes" id="UP000284120">
    <property type="component" value="Unassembled WGS sequence"/>
</dbReference>
<evidence type="ECO:0000256" key="4">
    <source>
        <dbReference type="ARBA" id="ARBA00022692"/>
    </source>
</evidence>
<evidence type="ECO:0000313" key="11">
    <source>
        <dbReference type="Proteomes" id="UP000284120"/>
    </source>
</evidence>
<evidence type="ECO:0000256" key="5">
    <source>
        <dbReference type="ARBA" id="ARBA00023136"/>
    </source>
</evidence>
<dbReference type="InterPro" id="IPR023996">
    <property type="entry name" value="TonB-dep_OMP_SusC/RagA"/>
</dbReference>
<dbReference type="NCBIfam" id="TIGR04057">
    <property type="entry name" value="SusC_RagA_signa"/>
    <property type="match status" value="1"/>
</dbReference>
<evidence type="ECO:0000313" key="10">
    <source>
        <dbReference type="EMBL" id="RWU03646.1"/>
    </source>
</evidence>
<keyword evidence="11" id="KW-1185">Reference proteome</keyword>
<dbReference type="Pfam" id="PF07660">
    <property type="entry name" value="STN"/>
    <property type="match status" value="1"/>
</dbReference>
<sequence length="1150" mass="127885">MKEKIHCRLSCAIFSSDFSTKQNQLFKKALLVMRIIAVIVFVFSLHVSAKTLGQNVNIKKQNITLKEVFKELRSQTGYYFIYNSKEVADDKKVSANFSNAPIDVVLSSVLKGMSLSYTIDEKIISLKPSIQSRETTSTGVAVQQDRVVTGNITDAEDGTPLLGVSIRVKGSTLGTMTNGDGNFSINVKAADKVLVLSYIGYVTKEITLTALNKYEVALTKDSKQLDEVVIAFGTTTRNELTNSVTKISAKDIEQRPISNLNSALVGASPGVQTTAGSGQPGEGPDLRIRGFGSVTGDNAPLYILDGAPYEGVISNINPEDIDNISILKDASATALYGSRAANGVVLITTKKGINNGKSNITAKLTHAFSERGLPNYETLDAYQYFPVVWEALKNGTSGSAAAATADLKNYVGWNPFNVADDEIVLQNGLINPNAKLLYPDDVRFRNELQRVGMRTDLSLSLSGGSNKTDHYVSLNYLDENGYVIGSDFKRFSGRLRLNSTPMNWLKFGLNLFGTYTKSDQANEASGINENPFYIDLILAPIYPVFKHDATTGAYILDGNGNKVYDPGDYRPLFTGRNVVYETLYNVNQVRRNSLNGVANVEANFWKDFKFTSNFSFNLGNYRSNVYDNSVMGDAVGVGRTTRTNSLTTYLNFNQLLTWSKTIDKHKISVLVGHENYLNYYDYLSGSRRSEGISGLPVLDNMTTTTALSSYDRDYKTEGYLSKVDYSYKGRYLFSGSFRRDGSSRFSQKSRWGNFWSVSGAYNIDREPFFKVKWVNTLKIRASYGEVGNDRTGSYFTYQRLYDLGYNNGVEPGALLTQAGNQNLLWEANQNADVAVEFSVLKNRFGGTVEAFRRQSSNLLFAVTLPLTSGLLTYNDNFGSMRNEGIEVQLNGVPIKTKTFKWNVDVNWSTFRNKILSLPSSYEGRVSGTKKYETGKSLYEFWLRDWVAVDPQTGSNLYVPIDKTVSPATYNGQTYTTSLTNATYYYAGSAIPDFFGSINNTFTYKNWSLQALMIYQVGGYTFDNDYRSLMFRGGTTTNGRALHVDMLKRWQKPGDVTDIPALSTSTTISDTDRWLTKSDYLNLRTVSLTYNFSKKLLSRLKLSNVKAYVNGENLFITSARKGMDPTQTYTGDAEYTYAPSRIVSFGLNITL</sequence>
<organism evidence="10 11">
    <name type="scientific">Pedobacter chitinilyticus</name>
    <dbReference type="NCBI Taxonomy" id="2233776"/>
    <lineage>
        <taxon>Bacteria</taxon>
        <taxon>Pseudomonadati</taxon>
        <taxon>Bacteroidota</taxon>
        <taxon>Sphingobacteriia</taxon>
        <taxon>Sphingobacteriales</taxon>
        <taxon>Sphingobacteriaceae</taxon>
        <taxon>Pedobacter</taxon>
    </lineage>
</organism>
<keyword evidence="8" id="KW-1133">Transmembrane helix</keyword>
<dbReference type="InterPro" id="IPR008969">
    <property type="entry name" value="CarboxyPept-like_regulatory"/>
</dbReference>
<dbReference type="InterPro" id="IPR036942">
    <property type="entry name" value="Beta-barrel_TonB_sf"/>
</dbReference>
<keyword evidence="6 7" id="KW-0998">Cell outer membrane</keyword>
<evidence type="ECO:0000256" key="7">
    <source>
        <dbReference type="PROSITE-ProRule" id="PRU01360"/>
    </source>
</evidence>
<comment type="caution">
    <text evidence="10">The sequence shown here is derived from an EMBL/GenBank/DDBJ whole genome shotgun (WGS) entry which is preliminary data.</text>
</comment>
<name>A0A443YIT7_9SPHI</name>
<reference evidence="10 11" key="1">
    <citation type="submission" date="2018-06" db="EMBL/GenBank/DDBJ databases">
        <title>Pedobacter endophyticus sp. nov., an endophytic bacterium isolated from a leaf of Triticum aestivum.</title>
        <authorList>
            <person name="Zhang L."/>
        </authorList>
    </citation>
    <scope>NUCLEOTIDE SEQUENCE [LARGE SCALE GENOMIC DNA]</scope>
    <source>
        <strain evidence="10 11">CM134L-2</strain>
    </source>
</reference>
<dbReference type="SUPFAM" id="SSF56935">
    <property type="entry name" value="Porins"/>
    <property type="match status" value="1"/>
</dbReference>
<dbReference type="Gene3D" id="2.40.170.20">
    <property type="entry name" value="TonB-dependent receptor, beta-barrel domain"/>
    <property type="match status" value="1"/>
</dbReference>
<dbReference type="AlphaFoldDB" id="A0A443YIT7"/>
<keyword evidence="2 7" id="KW-0813">Transport</keyword>
<dbReference type="EMBL" id="SAYW01000009">
    <property type="protein sequence ID" value="RWU03646.1"/>
    <property type="molecule type" value="Genomic_DNA"/>
</dbReference>
<dbReference type="Gene3D" id="2.60.40.1120">
    <property type="entry name" value="Carboxypeptidase-like, regulatory domain"/>
    <property type="match status" value="1"/>
</dbReference>
<evidence type="ECO:0000256" key="8">
    <source>
        <dbReference type="SAM" id="Phobius"/>
    </source>
</evidence>
<dbReference type="InterPro" id="IPR039426">
    <property type="entry name" value="TonB-dep_rcpt-like"/>
</dbReference>
<dbReference type="Gene3D" id="2.170.130.10">
    <property type="entry name" value="TonB-dependent receptor, plug domain"/>
    <property type="match status" value="1"/>
</dbReference>
<comment type="subcellular location">
    <subcellularLocation>
        <location evidence="1 7">Cell outer membrane</location>
        <topology evidence="1 7">Multi-pass membrane protein</topology>
    </subcellularLocation>
</comment>
<dbReference type="NCBIfam" id="TIGR04056">
    <property type="entry name" value="OMP_RagA_SusC"/>
    <property type="match status" value="1"/>
</dbReference>
<dbReference type="PROSITE" id="PS52016">
    <property type="entry name" value="TONB_DEPENDENT_REC_3"/>
    <property type="match status" value="1"/>
</dbReference>
<dbReference type="GO" id="GO:0009279">
    <property type="term" value="C:cell outer membrane"/>
    <property type="evidence" value="ECO:0007669"/>
    <property type="project" value="UniProtKB-SubCell"/>
</dbReference>
<evidence type="ECO:0000256" key="6">
    <source>
        <dbReference type="ARBA" id="ARBA00023237"/>
    </source>
</evidence>
<dbReference type="InterPro" id="IPR023997">
    <property type="entry name" value="TonB-dep_OMP_SusC/RagA_CS"/>
</dbReference>
<comment type="similarity">
    <text evidence="7">Belongs to the TonB-dependent receptor family.</text>
</comment>
<evidence type="ECO:0000259" key="9">
    <source>
        <dbReference type="SMART" id="SM00965"/>
    </source>
</evidence>
<dbReference type="OrthoDB" id="9768177at2"/>
<proteinExistence type="inferred from homology"/>
<dbReference type="SUPFAM" id="SSF49464">
    <property type="entry name" value="Carboxypeptidase regulatory domain-like"/>
    <property type="match status" value="1"/>
</dbReference>
<evidence type="ECO:0000256" key="1">
    <source>
        <dbReference type="ARBA" id="ARBA00004571"/>
    </source>
</evidence>
<keyword evidence="4 7" id="KW-0812">Transmembrane</keyword>